<evidence type="ECO:0000313" key="2">
    <source>
        <dbReference type="Proteomes" id="UP000663792"/>
    </source>
</evidence>
<protein>
    <submittedName>
        <fullName evidence="1">Uncharacterized protein</fullName>
    </submittedName>
</protein>
<accession>A0A938YF67</accession>
<name>A0A938YF67_9ACTN</name>
<gene>
    <name evidence="1" type="ORF">JL106_05225</name>
</gene>
<reference evidence="1" key="1">
    <citation type="submission" date="2021-01" db="EMBL/GenBank/DDBJ databases">
        <title>YIM 132084 draft genome.</title>
        <authorList>
            <person name="An D."/>
        </authorList>
    </citation>
    <scope>NUCLEOTIDE SEQUENCE</scope>
    <source>
        <strain evidence="1">YIM 132084</strain>
    </source>
</reference>
<evidence type="ECO:0000313" key="1">
    <source>
        <dbReference type="EMBL" id="MBM9466683.1"/>
    </source>
</evidence>
<proteinExistence type="predicted"/>
<keyword evidence="2" id="KW-1185">Reference proteome</keyword>
<dbReference type="EMBL" id="JAERWK010000007">
    <property type="protein sequence ID" value="MBM9466683.1"/>
    <property type="molecule type" value="Genomic_DNA"/>
</dbReference>
<organism evidence="1 2">
    <name type="scientific">Nakamurella leprariae</name>
    <dbReference type="NCBI Taxonomy" id="2803911"/>
    <lineage>
        <taxon>Bacteria</taxon>
        <taxon>Bacillati</taxon>
        <taxon>Actinomycetota</taxon>
        <taxon>Actinomycetes</taxon>
        <taxon>Nakamurellales</taxon>
        <taxon>Nakamurellaceae</taxon>
        <taxon>Nakamurella</taxon>
    </lineage>
</organism>
<dbReference type="AlphaFoldDB" id="A0A938YF67"/>
<sequence>MPQLSVVICAGADPGAEDGQFDELPAVTAVHRVGPRPSKQIDALLTGRVLVVGDDADLAAVVLRLLRRDRLGEVEVAYRPATTTPTTRLWRLPAGPVTATALSGLAAAPAVPVPLVRDDNGGVLLGAGRVEPVRGAAYVDEHRVLGGDARRLEVVPDAERGVRVTVVRRGRLPWTERSTVTVGRAVQLGTQPATVTRDGIEYPRPMDRWTWYRHTAPLLLVSPAGAP</sequence>
<dbReference type="RefSeq" id="WP_205259643.1">
    <property type="nucleotide sequence ID" value="NZ_JAERWK010000007.1"/>
</dbReference>
<dbReference type="Proteomes" id="UP000663792">
    <property type="component" value="Unassembled WGS sequence"/>
</dbReference>
<comment type="caution">
    <text evidence="1">The sequence shown here is derived from an EMBL/GenBank/DDBJ whole genome shotgun (WGS) entry which is preliminary data.</text>
</comment>